<gene>
    <name evidence="2" type="ORF">NCTC13337_02392</name>
</gene>
<proteinExistence type="predicted"/>
<organism evidence="2 3">
    <name type="scientific">Suttonella ornithocola</name>
    <dbReference type="NCBI Taxonomy" id="279832"/>
    <lineage>
        <taxon>Bacteria</taxon>
        <taxon>Pseudomonadati</taxon>
        <taxon>Pseudomonadota</taxon>
        <taxon>Gammaproteobacteria</taxon>
        <taxon>Cardiobacteriales</taxon>
        <taxon>Cardiobacteriaceae</taxon>
        <taxon>Suttonella</taxon>
    </lineage>
</organism>
<keyword evidence="1" id="KW-0812">Transmembrane</keyword>
<protein>
    <submittedName>
        <fullName evidence="2">Protein of uncharacterized function (DUF2523)</fullName>
    </submittedName>
</protein>
<dbReference type="Pfam" id="PF10734">
    <property type="entry name" value="DUF2523"/>
    <property type="match status" value="1"/>
</dbReference>
<dbReference type="InterPro" id="IPR019670">
    <property type="entry name" value="DUF2523"/>
</dbReference>
<evidence type="ECO:0000256" key="1">
    <source>
        <dbReference type="SAM" id="Phobius"/>
    </source>
</evidence>
<feature type="transmembrane region" description="Helical" evidence="1">
    <location>
        <begin position="56"/>
        <end position="77"/>
    </location>
</feature>
<dbReference type="AlphaFoldDB" id="A0A380MXS1"/>
<evidence type="ECO:0000313" key="2">
    <source>
        <dbReference type="EMBL" id="SUO97359.1"/>
    </source>
</evidence>
<dbReference type="RefSeq" id="WP_072577460.1">
    <property type="nucleotide sequence ID" value="NZ_LWHB01000180.1"/>
</dbReference>
<reference evidence="2 3" key="1">
    <citation type="submission" date="2018-06" db="EMBL/GenBank/DDBJ databases">
        <authorList>
            <consortium name="Pathogen Informatics"/>
            <person name="Doyle S."/>
        </authorList>
    </citation>
    <scope>NUCLEOTIDE SEQUENCE [LARGE SCALE GENOMIC DNA]</scope>
    <source>
        <strain evidence="2 3">NCTC13337</strain>
    </source>
</reference>
<evidence type="ECO:0000313" key="3">
    <source>
        <dbReference type="Proteomes" id="UP000254601"/>
    </source>
</evidence>
<dbReference type="EMBL" id="UHIC01000001">
    <property type="protein sequence ID" value="SUO97359.1"/>
    <property type="molecule type" value="Genomic_DNA"/>
</dbReference>
<dbReference type="Proteomes" id="UP000254601">
    <property type="component" value="Unassembled WGS sequence"/>
</dbReference>
<sequence length="93" mass="9405">MGKLLSGVIIWALSSFVTKLFAAFGLAVGTYAAISTAVDALLEQLVPTLGQLPATVLSLLSLAGVGQALTIIASAIATRSAFLAAKAFISVIK</sequence>
<accession>A0A380MXS1</accession>
<name>A0A380MXS1_9GAMM</name>
<keyword evidence="1" id="KW-1133">Transmembrane helix</keyword>
<keyword evidence="1" id="KW-0472">Membrane</keyword>
<keyword evidence="3" id="KW-1185">Reference proteome</keyword>